<reference evidence="5 6" key="1">
    <citation type="submission" date="2018-10" db="EMBL/GenBank/DDBJ databases">
        <title>Genomic Encyclopedia of Type Strains, Phase IV (KMG-IV): sequencing the most valuable type-strain genomes for metagenomic binning, comparative biology and taxonomic classification.</title>
        <authorList>
            <person name="Goeker M."/>
        </authorList>
    </citation>
    <scope>NUCLEOTIDE SEQUENCE [LARGE SCALE GENOMIC DNA]</scope>
    <source>
        <strain evidence="5 6">DSM 3303</strain>
    </source>
</reference>
<protein>
    <submittedName>
        <fullName evidence="5">Thiopurine S-methyltransferase</fullName>
    </submittedName>
</protein>
<dbReference type="PANTHER" id="PTHR32183">
    <property type="match status" value="1"/>
</dbReference>
<evidence type="ECO:0000313" key="6">
    <source>
        <dbReference type="Proteomes" id="UP000279384"/>
    </source>
</evidence>
<evidence type="ECO:0000256" key="3">
    <source>
        <dbReference type="ARBA" id="ARBA00022679"/>
    </source>
</evidence>
<keyword evidence="2 5" id="KW-0489">Methyltransferase</keyword>
<dbReference type="Gene3D" id="3.40.50.150">
    <property type="entry name" value="Vaccinia Virus protein VP39"/>
    <property type="match status" value="1"/>
</dbReference>
<dbReference type="GO" id="GO:0032259">
    <property type="term" value="P:methylation"/>
    <property type="evidence" value="ECO:0007669"/>
    <property type="project" value="UniProtKB-KW"/>
</dbReference>
<evidence type="ECO:0000256" key="2">
    <source>
        <dbReference type="ARBA" id="ARBA00022603"/>
    </source>
</evidence>
<dbReference type="PANTHER" id="PTHR32183:SF6">
    <property type="entry name" value="CYSTEINE SULFINATE DESULFINASE_CYSTEINE DESULFURASE AND RELATED ENZYMES"/>
    <property type="match status" value="1"/>
</dbReference>
<dbReference type="PROSITE" id="PS51585">
    <property type="entry name" value="SAM_MT_TPMT"/>
    <property type="match status" value="1"/>
</dbReference>
<evidence type="ECO:0000313" key="5">
    <source>
        <dbReference type="EMBL" id="RKQ55394.1"/>
    </source>
</evidence>
<dbReference type="InterPro" id="IPR008854">
    <property type="entry name" value="TPMT"/>
</dbReference>
<keyword evidence="3 5" id="KW-0808">Transferase</keyword>
<dbReference type="CDD" id="cd02440">
    <property type="entry name" value="AdoMet_MTases"/>
    <property type="match status" value="1"/>
</dbReference>
<dbReference type="GO" id="GO:0008757">
    <property type="term" value="F:S-adenosylmethionine-dependent methyltransferase activity"/>
    <property type="evidence" value="ECO:0007669"/>
    <property type="project" value="InterPro"/>
</dbReference>
<dbReference type="Pfam" id="PF05724">
    <property type="entry name" value="TPMT"/>
    <property type="match status" value="1"/>
</dbReference>
<keyword evidence="1" id="KW-0597">Phosphoprotein</keyword>
<dbReference type="Proteomes" id="UP000279384">
    <property type="component" value="Unassembled WGS sequence"/>
</dbReference>
<dbReference type="EMBL" id="RBID01000017">
    <property type="protein sequence ID" value="RKQ55394.1"/>
    <property type="molecule type" value="Genomic_DNA"/>
</dbReference>
<comment type="caution">
    <text evidence="5">The sequence shown here is derived from an EMBL/GenBank/DDBJ whole genome shotgun (WGS) entry which is preliminary data.</text>
</comment>
<name>A0A495B599_VOGIN</name>
<proteinExistence type="predicted"/>
<sequence length="203" mass="22570">MAQDSSLSSFWDSRYQQQVTPWESGQLPAGFAALVQTLLPLAHSVLLPGCGSGYEVAYLQCQGLQVAAIDFSAEAVARAREQLGPLAPLVRQADFFSDEVDGSWDWVYERAFLCALPPPRWPAYAEKMARLVKPGGYLAGYFFLRPTLKGPPFGAELTQLQALFQPWFTLHQQTPVSGSLPVFAPDEYWLCWQRSDAHLTTVI</sequence>
<organism evidence="5 6">
    <name type="scientific">Vogesella indigofera</name>
    <name type="common">Pseudomonas indigofera</name>
    <dbReference type="NCBI Taxonomy" id="45465"/>
    <lineage>
        <taxon>Bacteria</taxon>
        <taxon>Pseudomonadati</taxon>
        <taxon>Pseudomonadota</taxon>
        <taxon>Betaproteobacteria</taxon>
        <taxon>Neisseriales</taxon>
        <taxon>Chromobacteriaceae</taxon>
        <taxon>Vogesella</taxon>
    </lineage>
</organism>
<gene>
    <name evidence="5" type="ORF">C8E02_2770</name>
</gene>
<keyword evidence="4" id="KW-0949">S-adenosyl-L-methionine</keyword>
<dbReference type="SUPFAM" id="SSF53335">
    <property type="entry name" value="S-adenosyl-L-methionine-dependent methyltransferases"/>
    <property type="match status" value="1"/>
</dbReference>
<dbReference type="InterPro" id="IPR029063">
    <property type="entry name" value="SAM-dependent_MTases_sf"/>
</dbReference>
<dbReference type="AlphaFoldDB" id="A0A495B599"/>
<evidence type="ECO:0000256" key="4">
    <source>
        <dbReference type="ARBA" id="ARBA00022691"/>
    </source>
</evidence>
<accession>A0A495B599</accession>
<evidence type="ECO:0000256" key="1">
    <source>
        <dbReference type="ARBA" id="ARBA00022553"/>
    </source>
</evidence>